<feature type="region of interest" description="Disordered" evidence="23">
    <location>
        <begin position="1"/>
        <end position="62"/>
    </location>
</feature>
<dbReference type="Gene3D" id="6.10.340.10">
    <property type="match status" value="1"/>
</dbReference>
<evidence type="ECO:0000256" key="23">
    <source>
        <dbReference type="SAM" id="MobiDB-lite"/>
    </source>
</evidence>
<dbReference type="Gene3D" id="1.10.287.130">
    <property type="match status" value="1"/>
</dbReference>
<evidence type="ECO:0000256" key="24">
    <source>
        <dbReference type="SAM" id="Phobius"/>
    </source>
</evidence>
<evidence type="ECO:0000256" key="12">
    <source>
        <dbReference type="ARBA" id="ARBA00022801"/>
    </source>
</evidence>
<keyword evidence="20" id="KW-0464">Manganese</keyword>
<evidence type="ECO:0000256" key="11">
    <source>
        <dbReference type="ARBA" id="ARBA00022777"/>
    </source>
</evidence>
<keyword evidence="19" id="KW-0843">Virulence</keyword>
<evidence type="ECO:0000256" key="10">
    <source>
        <dbReference type="ARBA" id="ARBA00022741"/>
    </source>
</evidence>
<reference evidence="27 28" key="1">
    <citation type="submission" date="2018-11" db="EMBL/GenBank/DDBJ databases">
        <title>Draft genome sequence of Gordonia sp. RS15-1S isolated from rice stems.</title>
        <authorList>
            <person name="Muangham S."/>
        </authorList>
    </citation>
    <scope>NUCLEOTIDE SEQUENCE [LARGE SCALE GENOMIC DNA]</scope>
    <source>
        <strain evidence="27 28">RS15-1S</strain>
    </source>
</reference>
<comment type="catalytic activity">
    <reaction evidence="1">
        <text>ATP + protein L-histidine = ADP + protein N-phospho-L-histidine.</text>
        <dbReference type="EC" id="2.7.13.3"/>
    </reaction>
</comment>
<evidence type="ECO:0000256" key="14">
    <source>
        <dbReference type="ARBA" id="ARBA00022842"/>
    </source>
</evidence>
<dbReference type="InterPro" id="IPR003661">
    <property type="entry name" value="HisK_dim/P_dom"/>
</dbReference>
<dbReference type="SMART" id="SM00387">
    <property type="entry name" value="HATPase_c"/>
    <property type="match status" value="1"/>
</dbReference>
<evidence type="ECO:0000256" key="20">
    <source>
        <dbReference type="ARBA" id="ARBA00023211"/>
    </source>
</evidence>
<evidence type="ECO:0000256" key="22">
    <source>
        <dbReference type="ARBA" id="ARBA00041776"/>
    </source>
</evidence>
<dbReference type="PRINTS" id="PR00344">
    <property type="entry name" value="BCTRLSENSOR"/>
</dbReference>
<keyword evidence="7" id="KW-0597">Phosphoprotein</keyword>
<feature type="transmembrane region" description="Helical" evidence="24">
    <location>
        <begin position="238"/>
        <end position="261"/>
    </location>
</feature>
<dbReference type="SUPFAM" id="SSF47384">
    <property type="entry name" value="Homodimeric domain of signal transducing histidine kinase"/>
    <property type="match status" value="1"/>
</dbReference>
<evidence type="ECO:0000313" key="28">
    <source>
        <dbReference type="Proteomes" id="UP000267536"/>
    </source>
</evidence>
<dbReference type="CDD" id="cd00075">
    <property type="entry name" value="HATPase"/>
    <property type="match status" value="1"/>
</dbReference>
<keyword evidence="15" id="KW-0904">Protein phosphatase</keyword>
<dbReference type="CDD" id="cd00082">
    <property type="entry name" value="HisKA"/>
    <property type="match status" value="1"/>
</dbReference>
<evidence type="ECO:0000256" key="21">
    <source>
        <dbReference type="ARBA" id="ARBA00040454"/>
    </source>
</evidence>
<dbReference type="InterPro" id="IPR004358">
    <property type="entry name" value="Sig_transdc_His_kin-like_C"/>
</dbReference>
<keyword evidence="13" id="KW-0067">ATP-binding</keyword>
<dbReference type="PROSITE" id="PS50885">
    <property type="entry name" value="HAMP"/>
    <property type="match status" value="1"/>
</dbReference>
<evidence type="ECO:0000256" key="1">
    <source>
        <dbReference type="ARBA" id="ARBA00000085"/>
    </source>
</evidence>
<keyword evidence="9 24" id="KW-0812">Transmembrane</keyword>
<keyword evidence="18" id="KW-0346">Stress response</keyword>
<dbReference type="CDD" id="cd06225">
    <property type="entry name" value="HAMP"/>
    <property type="match status" value="1"/>
</dbReference>
<evidence type="ECO:0000256" key="5">
    <source>
        <dbReference type="ARBA" id="ARBA00012438"/>
    </source>
</evidence>
<evidence type="ECO:0000256" key="15">
    <source>
        <dbReference type="ARBA" id="ARBA00022912"/>
    </source>
</evidence>
<organism evidence="27 28">
    <name type="scientific">Gordonia oryzae</name>
    <dbReference type="NCBI Taxonomy" id="2487349"/>
    <lineage>
        <taxon>Bacteria</taxon>
        <taxon>Bacillati</taxon>
        <taxon>Actinomycetota</taxon>
        <taxon>Actinomycetes</taxon>
        <taxon>Mycobacteriales</taxon>
        <taxon>Gordoniaceae</taxon>
        <taxon>Gordonia</taxon>
    </lineage>
</organism>
<dbReference type="EC" id="2.7.13.3" evidence="5"/>
<dbReference type="EMBL" id="RKMH01000002">
    <property type="protein sequence ID" value="RPA65722.1"/>
    <property type="molecule type" value="Genomic_DNA"/>
</dbReference>
<dbReference type="SMART" id="SM00388">
    <property type="entry name" value="HisKA"/>
    <property type="match status" value="1"/>
</dbReference>
<keyword evidence="11 27" id="KW-0418">Kinase</keyword>
<feature type="domain" description="Histidine kinase" evidence="25">
    <location>
        <begin position="322"/>
        <end position="538"/>
    </location>
</feature>
<dbReference type="SMART" id="SM00304">
    <property type="entry name" value="HAMP"/>
    <property type="match status" value="1"/>
</dbReference>
<evidence type="ECO:0000256" key="19">
    <source>
        <dbReference type="ARBA" id="ARBA00023026"/>
    </source>
</evidence>
<feature type="domain" description="HAMP" evidence="26">
    <location>
        <begin position="262"/>
        <end position="314"/>
    </location>
</feature>
<evidence type="ECO:0000256" key="17">
    <source>
        <dbReference type="ARBA" id="ARBA00023012"/>
    </source>
</evidence>
<evidence type="ECO:0000256" key="3">
    <source>
        <dbReference type="ARBA" id="ARBA00001946"/>
    </source>
</evidence>
<dbReference type="GO" id="GO:0004721">
    <property type="term" value="F:phosphoprotein phosphatase activity"/>
    <property type="evidence" value="ECO:0007669"/>
    <property type="project" value="UniProtKB-KW"/>
</dbReference>
<dbReference type="InterPro" id="IPR036097">
    <property type="entry name" value="HisK_dim/P_sf"/>
</dbReference>
<dbReference type="InterPro" id="IPR036890">
    <property type="entry name" value="HATPase_C_sf"/>
</dbReference>
<keyword evidence="24" id="KW-0472">Membrane</keyword>
<comment type="subcellular location">
    <subcellularLocation>
        <location evidence="4">Cell membrane</location>
        <topology evidence="4">Multi-pass membrane protein</topology>
    </subcellularLocation>
</comment>
<evidence type="ECO:0000256" key="4">
    <source>
        <dbReference type="ARBA" id="ARBA00004651"/>
    </source>
</evidence>
<keyword evidence="8" id="KW-0808">Transferase</keyword>
<dbReference type="Pfam" id="PF02518">
    <property type="entry name" value="HATPase_c"/>
    <property type="match status" value="1"/>
</dbReference>
<evidence type="ECO:0000259" key="26">
    <source>
        <dbReference type="PROSITE" id="PS50885"/>
    </source>
</evidence>
<evidence type="ECO:0000259" key="25">
    <source>
        <dbReference type="PROSITE" id="PS50109"/>
    </source>
</evidence>
<keyword evidence="14" id="KW-0460">Magnesium</keyword>
<sequence length="550" mass="59039">MANPGGFPAGAQTDSASPPPLTEMHATSDTPTSPLHASIPHETTPHASAMKPGSSMPPRIRRGVARRWFRLPKHGEREMRAPMPLTRSVSLRVRVTLLSATVVLLAVSLMAAAAYFVVSRAMYNEIDTGLESRADGMTLLAKSGTINQRPEALLTGTVFSTSISIGLVRPDGIAVTVGEVPFGDAERSVAMSPTRPGNNAQSLRTINNQRVLARKLDDGSTLILAQSLLHTDRTLKRLAWVLFVVGCGGVALAALAGMAVARAGLRPVARLTRATERVARTRDLTPIPVTGNDELARLTESFNTMLRALAESRDQQARLVADAGHELRTPLTSLRTNLELLIASSEPGAPPVPTADMVELRSDVMAQIGELSTLVGDLVDLAREDAPEVVHEEIDLGEVVSGALERVRRRRSDVEFTTTLVPWFVFGDQHGLARAVLNLLDNAAKWSPRGRTVEVMLTQLTPTTAELAVADAGPGIPEEDRALVFERFYRATQSRSMPGSGLGLAIVRQVVVRMGGTVRAEQSHLGGAVIRMTLPGHPAPMEPTPQVVRQ</sequence>
<evidence type="ECO:0000256" key="9">
    <source>
        <dbReference type="ARBA" id="ARBA00022692"/>
    </source>
</evidence>
<dbReference type="OrthoDB" id="9786919at2"/>
<evidence type="ECO:0000256" key="16">
    <source>
        <dbReference type="ARBA" id="ARBA00022989"/>
    </source>
</evidence>
<comment type="cofactor">
    <cofactor evidence="3">
        <name>Mg(2+)</name>
        <dbReference type="ChEBI" id="CHEBI:18420"/>
    </cofactor>
</comment>
<dbReference type="Proteomes" id="UP000267536">
    <property type="component" value="Unassembled WGS sequence"/>
</dbReference>
<comment type="cofactor">
    <cofactor evidence="2">
        <name>Mn(2+)</name>
        <dbReference type="ChEBI" id="CHEBI:29035"/>
    </cofactor>
</comment>
<dbReference type="GO" id="GO:0005524">
    <property type="term" value="F:ATP binding"/>
    <property type="evidence" value="ECO:0007669"/>
    <property type="project" value="UniProtKB-KW"/>
</dbReference>
<protein>
    <recommendedName>
        <fullName evidence="21">Signal transduction histidine-protein kinase/phosphatase MprB</fullName>
        <ecNumber evidence="5">2.7.13.3</ecNumber>
    </recommendedName>
    <alternativeName>
        <fullName evidence="22">Mycobacterial persistence regulator B</fullName>
    </alternativeName>
</protein>
<dbReference type="InterPro" id="IPR003660">
    <property type="entry name" value="HAMP_dom"/>
</dbReference>
<evidence type="ECO:0000256" key="13">
    <source>
        <dbReference type="ARBA" id="ARBA00022840"/>
    </source>
</evidence>
<accession>A0A3N4GSD6</accession>
<keyword evidence="17" id="KW-0902">Two-component regulatory system</keyword>
<dbReference type="SUPFAM" id="SSF158472">
    <property type="entry name" value="HAMP domain-like"/>
    <property type="match status" value="1"/>
</dbReference>
<dbReference type="PROSITE" id="PS50109">
    <property type="entry name" value="HIS_KIN"/>
    <property type="match status" value="1"/>
</dbReference>
<evidence type="ECO:0000256" key="2">
    <source>
        <dbReference type="ARBA" id="ARBA00001936"/>
    </source>
</evidence>
<dbReference type="PANTHER" id="PTHR44936:SF9">
    <property type="entry name" value="SENSOR PROTEIN CREC"/>
    <property type="match status" value="1"/>
</dbReference>
<dbReference type="InterPro" id="IPR005467">
    <property type="entry name" value="His_kinase_dom"/>
</dbReference>
<gene>
    <name evidence="27" type="ORF">EF294_02985</name>
</gene>
<dbReference type="GO" id="GO:0005886">
    <property type="term" value="C:plasma membrane"/>
    <property type="evidence" value="ECO:0007669"/>
    <property type="project" value="UniProtKB-SubCell"/>
</dbReference>
<comment type="caution">
    <text evidence="27">The sequence shown here is derived from an EMBL/GenBank/DDBJ whole genome shotgun (WGS) entry which is preliminary data.</text>
</comment>
<evidence type="ECO:0000256" key="8">
    <source>
        <dbReference type="ARBA" id="ARBA00022679"/>
    </source>
</evidence>
<dbReference type="Pfam" id="PF00512">
    <property type="entry name" value="HisKA"/>
    <property type="match status" value="1"/>
</dbReference>
<evidence type="ECO:0000256" key="6">
    <source>
        <dbReference type="ARBA" id="ARBA00022475"/>
    </source>
</evidence>
<dbReference type="Pfam" id="PF00672">
    <property type="entry name" value="HAMP"/>
    <property type="match status" value="1"/>
</dbReference>
<proteinExistence type="predicted"/>
<evidence type="ECO:0000256" key="7">
    <source>
        <dbReference type="ARBA" id="ARBA00022553"/>
    </source>
</evidence>
<dbReference type="InterPro" id="IPR003594">
    <property type="entry name" value="HATPase_dom"/>
</dbReference>
<evidence type="ECO:0000256" key="18">
    <source>
        <dbReference type="ARBA" id="ARBA00023016"/>
    </source>
</evidence>
<feature type="transmembrane region" description="Helical" evidence="24">
    <location>
        <begin position="95"/>
        <end position="118"/>
    </location>
</feature>
<keyword evidence="6" id="KW-1003">Cell membrane</keyword>
<keyword evidence="10" id="KW-0547">Nucleotide-binding</keyword>
<dbReference type="PANTHER" id="PTHR44936">
    <property type="entry name" value="SENSOR PROTEIN CREC"/>
    <property type="match status" value="1"/>
</dbReference>
<evidence type="ECO:0000313" key="27">
    <source>
        <dbReference type="EMBL" id="RPA65722.1"/>
    </source>
</evidence>
<keyword evidence="16 24" id="KW-1133">Transmembrane helix</keyword>
<dbReference type="GO" id="GO:0000155">
    <property type="term" value="F:phosphorelay sensor kinase activity"/>
    <property type="evidence" value="ECO:0007669"/>
    <property type="project" value="InterPro"/>
</dbReference>
<dbReference type="Gene3D" id="3.30.565.10">
    <property type="entry name" value="Histidine kinase-like ATPase, C-terminal domain"/>
    <property type="match status" value="1"/>
</dbReference>
<keyword evidence="12" id="KW-0378">Hydrolase</keyword>
<dbReference type="SUPFAM" id="SSF55874">
    <property type="entry name" value="ATPase domain of HSP90 chaperone/DNA topoisomerase II/histidine kinase"/>
    <property type="match status" value="1"/>
</dbReference>
<name>A0A3N4GSD6_9ACTN</name>
<feature type="compositionally biased region" description="Polar residues" evidence="23">
    <location>
        <begin position="25"/>
        <end position="35"/>
    </location>
</feature>
<dbReference type="AlphaFoldDB" id="A0A3N4GSD6"/>
<dbReference type="InterPro" id="IPR050980">
    <property type="entry name" value="2C_sensor_his_kinase"/>
</dbReference>
<keyword evidence="28" id="KW-1185">Reference proteome</keyword>